<evidence type="ECO:0000313" key="3">
    <source>
        <dbReference type="Proteomes" id="UP000011885"/>
    </source>
</evidence>
<feature type="compositionally biased region" description="Basic and acidic residues" evidence="1">
    <location>
        <begin position="29"/>
        <end position="44"/>
    </location>
</feature>
<gene>
    <name evidence="2" type="ORF">RSSM_05657</name>
</gene>
<reference evidence="2 3" key="1">
    <citation type="journal article" date="2013" name="Mar. Genomics">
        <title>Expression of sulfatases in Rhodopirellula baltica and the diversity of sulfatases in the genus Rhodopirellula.</title>
        <authorList>
            <person name="Wegner C.E."/>
            <person name="Richter-Heitmann T."/>
            <person name="Klindworth A."/>
            <person name="Klockow C."/>
            <person name="Richter M."/>
            <person name="Achstetter T."/>
            <person name="Glockner F.O."/>
            <person name="Harder J."/>
        </authorList>
    </citation>
    <scope>NUCLEOTIDE SEQUENCE [LARGE SCALE GENOMIC DNA]</scope>
    <source>
        <strain evidence="2 3">SM41</strain>
    </source>
</reference>
<protein>
    <submittedName>
        <fullName evidence="2">Uncharacterized protein</fullName>
    </submittedName>
</protein>
<proteinExistence type="predicted"/>
<feature type="region of interest" description="Disordered" evidence="1">
    <location>
        <begin position="23"/>
        <end position="51"/>
    </location>
</feature>
<sequence>MLFSSQIAGNRVAVGRLEGTVRSRNLPSGRRDSWDHTSRLEKYGENSLTAQ</sequence>
<organism evidence="2 3">
    <name type="scientific">Rhodopirellula sallentina SM41</name>
    <dbReference type="NCBI Taxonomy" id="1263870"/>
    <lineage>
        <taxon>Bacteria</taxon>
        <taxon>Pseudomonadati</taxon>
        <taxon>Planctomycetota</taxon>
        <taxon>Planctomycetia</taxon>
        <taxon>Pirellulales</taxon>
        <taxon>Pirellulaceae</taxon>
        <taxon>Rhodopirellula</taxon>
    </lineage>
</organism>
<evidence type="ECO:0000313" key="2">
    <source>
        <dbReference type="EMBL" id="EMI52930.1"/>
    </source>
</evidence>
<dbReference type="EMBL" id="ANOH01000399">
    <property type="protein sequence ID" value="EMI52930.1"/>
    <property type="molecule type" value="Genomic_DNA"/>
</dbReference>
<comment type="caution">
    <text evidence="2">The sequence shown here is derived from an EMBL/GenBank/DDBJ whole genome shotgun (WGS) entry which is preliminary data.</text>
</comment>
<dbReference type="AlphaFoldDB" id="M5TUT7"/>
<dbReference type="Proteomes" id="UP000011885">
    <property type="component" value="Unassembled WGS sequence"/>
</dbReference>
<accession>M5TUT7</accession>
<keyword evidence="3" id="KW-1185">Reference proteome</keyword>
<evidence type="ECO:0000256" key="1">
    <source>
        <dbReference type="SAM" id="MobiDB-lite"/>
    </source>
</evidence>
<dbReference type="PATRIC" id="fig|1263870.3.peg.5993"/>
<name>M5TUT7_9BACT</name>